<dbReference type="PANTHER" id="PTHR45624">
    <property type="entry name" value="MITOCHONDRIAL BASIC AMINO ACIDS TRANSPORTER-RELATED"/>
    <property type="match status" value="1"/>
</dbReference>
<name>A0A6C0CQR6_9ZZZZ</name>
<keyword evidence="6" id="KW-1133">Transmembrane helix</keyword>
<organism evidence="9">
    <name type="scientific">viral metagenome</name>
    <dbReference type="NCBI Taxonomy" id="1070528"/>
    <lineage>
        <taxon>unclassified sequences</taxon>
        <taxon>metagenomes</taxon>
        <taxon>organismal metagenomes</taxon>
    </lineage>
</organism>
<keyword evidence="8" id="KW-0472">Membrane</keyword>
<dbReference type="InterPro" id="IPR050567">
    <property type="entry name" value="Mitochondrial_Carrier"/>
</dbReference>
<dbReference type="Gene3D" id="1.50.40.10">
    <property type="entry name" value="Mitochondrial carrier domain"/>
    <property type="match status" value="1"/>
</dbReference>
<dbReference type="GO" id="GO:0031966">
    <property type="term" value="C:mitochondrial membrane"/>
    <property type="evidence" value="ECO:0007669"/>
    <property type="project" value="UniProtKB-SubCell"/>
</dbReference>
<evidence type="ECO:0000313" key="9">
    <source>
        <dbReference type="EMBL" id="QHT06643.1"/>
    </source>
</evidence>
<evidence type="ECO:0008006" key="10">
    <source>
        <dbReference type="Google" id="ProtNLM"/>
    </source>
</evidence>
<evidence type="ECO:0000256" key="2">
    <source>
        <dbReference type="ARBA" id="ARBA00006375"/>
    </source>
</evidence>
<keyword evidence="5" id="KW-0677">Repeat</keyword>
<reference evidence="9" key="1">
    <citation type="journal article" date="2020" name="Nature">
        <title>Giant virus diversity and host interactions through global metagenomics.</title>
        <authorList>
            <person name="Schulz F."/>
            <person name="Roux S."/>
            <person name="Paez-Espino D."/>
            <person name="Jungbluth S."/>
            <person name="Walsh D.A."/>
            <person name="Denef V.J."/>
            <person name="McMahon K.D."/>
            <person name="Konstantinidis K.T."/>
            <person name="Eloe-Fadrosh E.A."/>
            <person name="Kyrpides N.C."/>
            <person name="Woyke T."/>
        </authorList>
    </citation>
    <scope>NUCLEOTIDE SEQUENCE</scope>
    <source>
        <strain evidence="9">GVMAG-M-3300021425-30</strain>
    </source>
</reference>
<dbReference type="EMBL" id="MN739472">
    <property type="protein sequence ID" value="QHT06643.1"/>
    <property type="molecule type" value="Genomic_DNA"/>
</dbReference>
<protein>
    <recommendedName>
        <fullName evidence="10">Mitochondrial carrier protein</fullName>
    </recommendedName>
</protein>
<comment type="subcellular location">
    <subcellularLocation>
        <location evidence="1">Mitochondrion membrane</location>
        <topology evidence="1">Multi-pass membrane protein</topology>
    </subcellularLocation>
</comment>
<comment type="similarity">
    <text evidence="2">Belongs to the mitochondrial carrier (TC 2.A.29) family.</text>
</comment>
<keyword evidence="3" id="KW-0813">Transport</keyword>
<accession>A0A6C0CQR6</accession>
<keyword evidence="7" id="KW-0496">Mitochondrion</keyword>
<dbReference type="GO" id="GO:0022857">
    <property type="term" value="F:transmembrane transporter activity"/>
    <property type="evidence" value="ECO:0007669"/>
    <property type="project" value="TreeGrafter"/>
</dbReference>
<dbReference type="Pfam" id="PF00153">
    <property type="entry name" value="Mito_carr"/>
    <property type="match status" value="2"/>
</dbReference>
<dbReference type="AlphaFoldDB" id="A0A6C0CQR6"/>
<dbReference type="SUPFAM" id="SSF103506">
    <property type="entry name" value="Mitochondrial carrier"/>
    <property type="match status" value="1"/>
</dbReference>
<evidence type="ECO:0000256" key="1">
    <source>
        <dbReference type="ARBA" id="ARBA00004225"/>
    </source>
</evidence>
<evidence type="ECO:0000256" key="8">
    <source>
        <dbReference type="ARBA" id="ARBA00023136"/>
    </source>
</evidence>
<sequence length="223" mass="25642">MNEYITGGVSGICQAMVGHPFDTYKVMMQNNKLNINTIKTTNPFRGIKYPMMSSVIVCSLTFGIHNHCKKELKLRDWFSGFIAGTMATPLCYIADYGKIKAQMNMPIKWNYIFKNKGMFSTFLRESIAFSAYFETYNYFKTHKYPILLSGALAGLCNWTLSYPFDVIRTRQVAYDLTLKQAYNMGKLWKGYLPCAMRAIKVNAVGFYVYDSLNDILNKKIENQ</sequence>
<dbReference type="PROSITE" id="PS50920">
    <property type="entry name" value="SOLCAR"/>
    <property type="match status" value="1"/>
</dbReference>
<proteinExistence type="inferred from homology"/>
<evidence type="ECO:0000256" key="4">
    <source>
        <dbReference type="ARBA" id="ARBA00022692"/>
    </source>
</evidence>
<dbReference type="InterPro" id="IPR018108">
    <property type="entry name" value="MCP_transmembrane"/>
</dbReference>
<evidence type="ECO:0000256" key="3">
    <source>
        <dbReference type="ARBA" id="ARBA00022448"/>
    </source>
</evidence>
<evidence type="ECO:0000256" key="7">
    <source>
        <dbReference type="ARBA" id="ARBA00023128"/>
    </source>
</evidence>
<keyword evidence="4" id="KW-0812">Transmembrane</keyword>
<dbReference type="InterPro" id="IPR023395">
    <property type="entry name" value="MCP_dom_sf"/>
</dbReference>
<evidence type="ECO:0000256" key="5">
    <source>
        <dbReference type="ARBA" id="ARBA00022737"/>
    </source>
</evidence>
<evidence type="ECO:0000256" key="6">
    <source>
        <dbReference type="ARBA" id="ARBA00022989"/>
    </source>
</evidence>